<feature type="region of interest" description="Disordered" evidence="1">
    <location>
        <begin position="180"/>
        <end position="226"/>
    </location>
</feature>
<feature type="transmembrane region" description="Helical" evidence="2">
    <location>
        <begin position="967"/>
        <end position="990"/>
    </location>
</feature>
<dbReference type="Proteomes" id="UP001221413">
    <property type="component" value="Unassembled WGS sequence"/>
</dbReference>
<feature type="compositionally biased region" description="Polar residues" evidence="1">
    <location>
        <begin position="739"/>
        <end position="755"/>
    </location>
</feature>
<keyword evidence="2" id="KW-0472">Membrane</keyword>
<evidence type="ECO:0000256" key="1">
    <source>
        <dbReference type="SAM" id="MobiDB-lite"/>
    </source>
</evidence>
<feature type="region of interest" description="Disordered" evidence="1">
    <location>
        <begin position="638"/>
        <end position="693"/>
    </location>
</feature>
<name>A0AAD6J275_DREDA</name>
<feature type="region of interest" description="Disordered" evidence="1">
    <location>
        <begin position="506"/>
        <end position="525"/>
    </location>
</feature>
<gene>
    <name evidence="3" type="ORF">Dda_1543</name>
</gene>
<proteinExistence type="predicted"/>
<organism evidence="3 4">
    <name type="scientific">Drechslerella dactyloides</name>
    <name type="common">Nematode-trapping fungus</name>
    <name type="synonym">Arthrobotrys dactyloides</name>
    <dbReference type="NCBI Taxonomy" id="74499"/>
    <lineage>
        <taxon>Eukaryota</taxon>
        <taxon>Fungi</taxon>
        <taxon>Dikarya</taxon>
        <taxon>Ascomycota</taxon>
        <taxon>Pezizomycotina</taxon>
        <taxon>Orbiliomycetes</taxon>
        <taxon>Orbiliales</taxon>
        <taxon>Orbiliaceae</taxon>
        <taxon>Drechslerella</taxon>
    </lineage>
</organism>
<keyword evidence="2" id="KW-1133">Transmembrane helix</keyword>
<feature type="transmembrane region" description="Helical" evidence="2">
    <location>
        <begin position="555"/>
        <end position="580"/>
    </location>
</feature>
<keyword evidence="2" id="KW-0812">Transmembrane</keyword>
<feature type="region of interest" description="Disordered" evidence="1">
    <location>
        <begin position="944"/>
        <end position="963"/>
    </location>
</feature>
<feature type="compositionally biased region" description="Polar residues" evidence="1">
    <location>
        <begin position="639"/>
        <end position="653"/>
    </location>
</feature>
<accession>A0AAD6J275</accession>
<feature type="region of interest" description="Disordered" evidence="1">
    <location>
        <begin position="737"/>
        <end position="772"/>
    </location>
</feature>
<sequence>MTKETGTDPKSQRIKRIRSLAAERLSSDLGREITATEVAFIHARAKGYNWYLKWTQIDDHSGREVEVESCIPDWMVQKQIWKWNIEQSNDVMIWLKKGILRAESFVPRKVEKRKPGGEDSMVQNRASAIQERMKIVMLDEKEIQAEKGKWKKPRATVKGPASDFIRWVIGVADPDVEARMEKKHLGRGGTKGIDSEESDASTSEALEIGGSDNPDDDDIPTIYDRPDLRPRQYFDLSDQDMDLVHSAINRIIVGEPELTQLNLRYIKDRERLCSIFNDHTEDITSAIGSQLQNMRQHPDVVGWLLYHLAISCLRTKHRGARTGGSSVSPERATRASVIGEATLDGPPHDLDYTKNLGKRRGYGNRLREAGIFQDTESRYADDEESCPTPYIAASEDADDEMSVHKTDGTRGRYFYKKTAAIRNDVEDSETDSATSSASFISDEKDNNNNYGGPGESGSENDVENSREDWGEDIIEETPRMVDFSDLDRELAMFEEIEDEMMLRHGTKEQRKKLHRRRGRASRASSAASVDIPTEYVLGDDKFKKGLRASSNRTRLYIIFATVCIMIFAIGTTITSTATYLHEDKGKGPLWGSAFKRFETFTRSKLSRNYVPHMTIESSLPAKMLAAVARTVTALEPDTVVTTSSEKTTPSTGRTELESHTAPRCLPSTHDTPGLASAQPEDTNTKNIDSANPFVSKDADFPFDTAKYRLRKCKPVHWRAARVKAENNILKSVLKKSVHTESTTMTLDSGSQTGKENIQPEGAGPSSPEKKREKVKFVMPYRYSSTSNSASEQKVAVRIAKKKRNSVLAAQAAKLLEAKRAATDTNGKGLAQLAGPSQLAKVTSVVGGASVNHGVGVSQLLESTNLTRAITTEKSDDKDQTQQKGKKKMQEPAKRSIVLQPAADFDKEQQELKLIEFKDRLTAIESKVVKLSRDVQEIRDKVQKVEKQLQEDEDDDDEERDGGNRYSFLNSTSVCWAIWIFVFMLAVSTWIDYVDPDRHVTEEEKLGIHLYQIDTMKPAAREMLVKKLKVYLEDFEKRHAGKVH</sequence>
<feature type="compositionally biased region" description="Acidic residues" evidence="1">
    <location>
        <begin position="950"/>
        <end position="959"/>
    </location>
</feature>
<evidence type="ECO:0000313" key="3">
    <source>
        <dbReference type="EMBL" id="KAJ6262985.1"/>
    </source>
</evidence>
<protein>
    <submittedName>
        <fullName evidence="3">Uncharacterized protein</fullName>
    </submittedName>
</protein>
<keyword evidence="4" id="KW-1185">Reference proteome</keyword>
<feature type="compositionally biased region" description="Basic and acidic residues" evidence="1">
    <location>
        <begin position="870"/>
        <end position="880"/>
    </location>
</feature>
<dbReference type="EMBL" id="JAQGDS010000002">
    <property type="protein sequence ID" value="KAJ6262985.1"/>
    <property type="molecule type" value="Genomic_DNA"/>
</dbReference>
<feature type="region of interest" description="Disordered" evidence="1">
    <location>
        <begin position="424"/>
        <end position="474"/>
    </location>
</feature>
<reference evidence="3" key="1">
    <citation type="submission" date="2023-01" db="EMBL/GenBank/DDBJ databases">
        <title>The chitinases involved in constricting ring structure development in the nematode-trapping fungus Drechslerella dactyloides.</title>
        <authorList>
            <person name="Wang R."/>
            <person name="Zhang L."/>
            <person name="Tang P."/>
            <person name="Li S."/>
            <person name="Liang L."/>
        </authorList>
    </citation>
    <scope>NUCLEOTIDE SEQUENCE</scope>
    <source>
        <strain evidence="3">YMF1.00031</strain>
    </source>
</reference>
<evidence type="ECO:0000313" key="4">
    <source>
        <dbReference type="Proteomes" id="UP001221413"/>
    </source>
</evidence>
<evidence type="ECO:0000256" key="2">
    <source>
        <dbReference type="SAM" id="Phobius"/>
    </source>
</evidence>
<feature type="compositionally biased region" description="Polar residues" evidence="1">
    <location>
        <begin position="679"/>
        <end position="689"/>
    </location>
</feature>
<comment type="caution">
    <text evidence="3">The sequence shown here is derived from an EMBL/GenBank/DDBJ whole genome shotgun (WGS) entry which is preliminary data.</text>
</comment>
<feature type="region of interest" description="Disordered" evidence="1">
    <location>
        <begin position="867"/>
        <end position="894"/>
    </location>
</feature>
<dbReference type="AlphaFoldDB" id="A0AAD6J275"/>
<feature type="compositionally biased region" description="Basic residues" evidence="1">
    <location>
        <begin position="509"/>
        <end position="520"/>
    </location>
</feature>